<keyword evidence="2" id="KW-1185">Reference proteome</keyword>
<name>A0A178MAL8_9PROT</name>
<sequence>MVIIDGDIANAVITAQCDYHKDLLDLASDTVATMQAVIDRTITATASSALPGDDALQQDGAKVLGQMERYAAANLRLARRLFDAQMAALEGLAGLPRHFLHLN</sequence>
<evidence type="ECO:0000313" key="1">
    <source>
        <dbReference type="EMBL" id="OAN45576.1"/>
    </source>
</evidence>
<dbReference type="AlphaFoldDB" id="A0A178MAL8"/>
<organism evidence="1 2">
    <name type="scientific">Paramagnetospirillum marisnigri</name>
    <dbReference type="NCBI Taxonomy" id="1285242"/>
    <lineage>
        <taxon>Bacteria</taxon>
        <taxon>Pseudomonadati</taxon>
        <taxon>Pseudomonadota</taxon>
        <taxon>Alphaproteobacteria</taxon>
        <taxon>Rhodospirillales</taxon>
        <taxon>Magnetospirillaceae</taxon>
        <taxon>Paramagnetospirillum</taxon>
    </lineage>
</organism>
<comment type="caution">
    <text evidence="1">The sequence shown here is derived from an EMBL/GenBank/DDBJ whole genome shotgun (WGS) entry which is preliminary data.</text>
</comment>
<accession>A0A178MAL8</accession>
<reference evidence="1 2" key="1">
    <citation type="submission" date="2016-04" db="EMBL/GenBank/DDBJ databases">
        <title>Draft genome sequence of freshwater magnetotactic bacteria Magnetospirillum marisnigri SP-1 and Magnetospirillum moscoviense BB-1.</title>
        <authorList>
            <person name="Koziaeva V."/>
            <person name="Dziuba M.V."/>
            <person name="Ivanov T.M."/>
            <person name="Kuznetsov B."/>
            <person name="Grouzdev D.S."/>
        </authorList>
    </citation>
    <scope>NUCLEOTIDE SEQUENCE [LARGE SCALE GENOMIC DNA]</scope>
    <source>
        <strain evidence="1 2">SP-1</strain>
    </source>
</reference>
<evidence type="ECO:0000313" key="2">
    <source>
        <dbReference type="Proteomes" id="UP000078428"/>
    </source>
</evidence>
<proteinExistence type="predicted"/>
<dbReference type="Proteomes" id="UP000078428">
    <property type="component" value="Unassembled WGS sequence"/>
</dbReference>
<protein>
    <submittedName>
        <fullName evidence="1">Uncharacterized protein</fullName>
    </submittedName>
</protein>
<gene>
    <name evidence="1" type="ORF">A6A04_06670</name>
</gene>
<dbReference type="EMBL" id="LWQT01000098">
    <property type="protein sequence ID" value="OAN45576.1"/>
    <property type="molecule type" value="Genomic_DNA"/>
</dbReference>